<evidence type="ECO:0000313" key="2">
    <source>
        <dbReference type="Proteomes" id="UP000051952"/>
    </source>
</evidence>
<accession>A0A0S4ISJ7</accession>
<evidence type="ECO:0000313" key="1">
    <source>
        <dbReference type="EMBL" id="CUE72343.1"/>
    </source>
</evidence>
<name>A0A0S4ISJ7_BODSA</name>
<keyword evidence="2" id="KW-1185">Reference proteome</keyword>
<dbReference type="Proteomes" id="UP000051952">
    <property type="component" value="Unassembled WGS sequence"/>
</dbReference>
<dbReference type="VEuPathDB" id="TriTrypDB:BSAL_00255"/>
<dbReference type="AlphaFoldDB" id="A0A0S4ISJ7"/>
<reference evidence="2" key="1">
    <citation type="submission" date="2015-09" db="EMBL/GenBank/DDBJ databases">
        <authorList>
            <consortium name="Pathogen Informatics"/>
        </authorList>
    </citation>
    <scope>NUCLEOTIDE SEQUENCE [LARGE SCALE GENOMIC DNA]</scope>
    <source>
        <strain evidence="2">Lake Konstanz</strain>
    </source>
</reference>
<protein>
    <submittedName>
        <fullName evidence="1">Uncharacterized protein</fullName>
    </submittedName>
</protein>
<gene>
    <name evidence="1" type="ORF">BSAL_00255</name>
</gene>
<organism evidence="1 2">
    <name type="scientific">Bodo saltans</name>
    <name type="common">Flagellated protozoan</name>
    <dbReference type="NCBI Taxonomy" id="75058"/>
    <lineage>
        <taxon>Eukaryota</taxon>
        <taxon>Discoba</taxon>
        <taxon>Euglenozoa</taxon>
        <taxon>Kinetoplastea</taxon>
        <taxon>Metakinetoplastina</taxon>
        <taxon>Eubodonida</taxon>
        <taxon>Bodonidae</taxon>
        <taxon>Bodo</taxon>
    </lineage>
</organism>
<dbReference type="EMBL" id="CYKH01000126">
    <property type="protein sequence ID" value="CUE72343.1"/>
    <property type="molecule type" value="Genomic_DNA"/>
</dbReference>
<proteinExistence type="predicted"/>
<sequence length="114" mass="13683">MEPRRNYTSVKPQLINEWFTLCCLETHQRQWIYTLEEMNSVSMEISEAVLRIERRLSDAQDFLKVALEGVDEYSTIMDDCDMKTRQIMTTLRERQFMLEKWPPSRDSSRASRLQ</sequence>